<evidence type="ECO:0000259" key="2">
    <source>
        <dbReference type="SMART" id="SM00244"/>
    </source>
</evidence>
<dbReference type="Gene3D" id="3.30.479.30">
    <property type="entry name" value="Band 7 domain"/>
    <property type="match status" value="1"/>
</dbReference>
<dbReference type="SUPFAM" id="SSF117892">
    <property type="entry name" value="Band 7/SPFH domain"/>
    <property type="match status" value="1"/>
</dbReference>
<keyword evidence="4" id="KW-1185">Reference proteome</keyword>
<dbReference type="SMART" id="SM00244">
    <property type="entry name" value="PHB"/>
    <property type="match status" value="1"/>
</dbReference>
<organism evidence="3 4">
    <name type="scientific">Actinacidiphila oryziradicis</name>
    <dbReference type="NCBI Taxonomy" id="2571141"/>
    <lineage>
        <taxon>Bacteria</taxon>
        <taxon>Bacillati</taxon>
        <taxon>Actinomycetota</taxon>
        <taxon>Actinomycetes</taxon>
        <taxon>Kitasatosporales</taxon>
        <taxon>Streptomycetaceae</taxon>
        <taxon>Actinacidiphila</taxon>
    </lineage>
</organism>
<dbReference type="PANTHER" id="PTHR43446">
    <property type="entry name" value="MEMBRANE PROTEIN-RELATED"/>
    <property type="match status" value="1"/>
</dbReference>
<protein>
    <recommendedName>
        <fullName evidence="2">Band 7 domain-containing protein</fullName>
    </recommendedName>
</protein>
<gene>
    <name evidence="3" type="ORF">FCI23_31495</name>
</gene>
<sequence length="331" mass="35555">MEATFLVTSNTADTVPLAYPVADDLGEHPGRALPGWSAVLAVLAAAAGAGWVLWRAAVLPVAVAGEQLLPEPPDRAGLNGVWGAIALLAALVAFAVGGLCRGRPGVVWVLTRHGAYRGTVRATGLLWISPLLVRRRMDVTLRHWRSSPIEAVDSAGTPVLATVLLVWRVRDTARATFAVHDHTRYLREQVEAAVTRAVSRFPTDDFRDGGPTLRDTDSLANSLTSGLAADLRPIGVELFSAQPVRLSYADEVAAAMQRAQIAALDAQHRRAVLDDVLTAVQETVRGLTDRGMVQLDDYERKALVKDLTVAFYTARGPVTEAPHKDVSRQSA</sequence>
<keyword evidence="1" id="KW-1133">Transmembrane helix</keyword>
<dbReference type="EMBL" id="SUMC01000038">
    <property type="protein sequence ID" value="TKA06448.1"/>
    <property type="molecule type" value="Genomic_DNA"/>
</dbReference>
<dbReference type="Pfam" id="PF01145">
    <property type="entry name" value="Band_7"/>
    <property type="match status" value="1"/>
</dbReference>
<feature type="transmembrane region" description="Helical" evidence="1">
    <location>
        <begin position="38"/>
        <end position="64"/>
    </location>
</feature>
<dbReference type="InterPro" id="IPR001107">
    <property type="entry name" value="Band_7"/>
</dbReference>
<accession>A0A4U0SCV8</accession>
<reference evidence="3 4" key="1">
    <citation type="submission" date="2019-04" db="EMBL/GenBank/DDBJ databases">
        <title>Streptomyces oryziradicis sp. nov., a novel actinomycete isolated from rhizosphere soil of rice (Oryza sativa L.).</title>
        <authorList>
            <person name="Li C."/>
        </authorList>
    </citation>
    <scope>NUCLEOTIDE SEQUENCE [LARGE SCALE GENOMIC DNA]</scope>
    <source>
        <strain evidence="3 4">NEAU-C40</strain>
    </source>
</reference>
<dbReference type="Proteomes" id="UP000305778">
    <property type="component" value="Unassembled WGS sequence"/>
</dbReference>
<keyword evidence="1" id="KW-0472">Membrane</keyword>
<keyword evidence="1" id="KW-0812">Transmembrane</keyword>
<dbReference type="PANTHER" id="PTHR43446:SF1">
    <property type="entry name" value="BAND 7 DOMAIN-CONTAINING PROTEIN"/>
    <property type="match status" value="1"/>
</dbReference>
<feature type="transmembrane region" description="Helical" evidence="1">
    <location>
        <begin position="76"/>
        <end position="95"/>
    </location>
</feature>
<dbReference type="AlphaFoldDB" id="A0A4U0SCV8"/>
<evidence type="ECO:0000313" key="4">
    <source>
        <dbReference type="Proteomes" id="UP000305778"/>
    </source>
</evidence>
<dbReference type="OrthoDB" id="4152188at2"/>
<evidence type="ECO:0000313" key="3">
    <source>
        <dbReference type="EMBL" id="TKA06448.1"/>
    </source>
</evidence>
<proteinExistence type="predicted"/>
<name>A0A4U0SCV8_9ACTN</name>
<feature type="domain" description="Band 7" evidence="2">
    <location>
        <begin position="97"/>
        <end position="260"/>
    </location>
</feature>
<evidence type="ECO:0000256" key="1">
    <source>
        <dbReference type="SAM" id="Phobius"/>
    </source>
</evidence>
<comment type="caution">
    <text evidence="3">The sequence shown here is derived from an EMBL/GenBank/DDBJ whole genome shotgun (WGS) entry which is preliminary data.</text>
</comment>
<dbReference type="InterPro" id="IPR036013">
    <property type="entry name" value="Band_7/SPFH_dom_sf"/>
</dbReference>